<reference evidence="1 2" key="1">
    <citation type="journal article" date="2018" name="Syst. Appl. Microbiol.">
        <title>Pectobacterium zantedeschiae sp. nov. a new species of a soft rot pathogen isolated from Calla lily (Zantedeschia spp.).</title>
        <authorList>
            <person name="Waleron M."/>
            <person name="Misztak A."/>
            <person name="Waleron M."/>
            <person name="Franczuk M."/>
            <person name="Jonca J."/>
            <person name="Wielgomas B."/>
            <person name="Mikicinski A."/>
            <person name="Popovic T."/>
            <person name="Waleron K."/>
        </authorList>
    </citation>
    <scope>NUCLEOTIDE SEQUENCE [LARGE SCALE GENOMIC DNA]</scope>
    <source>
        <strain evidence="1 2">9M</strain>
    </source>
</reference>
<evidence type="ECO:0000313" key="1">
    <source>
        <dbReference type="EMBL" id="RYC45805.1"/>
    </source>
</evidence>
<accession>A0A9X8P6V9</accession>
<dbReference type="EMBL" id="NWTM01000001">
    <property type="protein sequence ID" value="RYC45805.1"/>
    <property type="molecule type" value="Genomic_DNA"/>
</dbReference>
<protein>
    <submittedName>
        <fullName evidence="1">Uncharacterized protein</fullName>
    </submittedName>
</protein>
<keyword evidence="2" id="KW-1185">Reference proteome</keyword>
<dbReference type="OrthoDB" id="6424778at2"/>
<organism evidence="1 2">
    <name type="scientific">Pectobacterium zantedeschiae</name>
    <dbReference type="NCBI Taxonomy" id="2034769"/>
    <lineage>
        <taxon>Bacteria</taxon>
        <taxon>Pseudomonadati</taxon>
        <taxon>Pseudomonadota</taxon>
        <taxon>Gammaproteobacteria</taxon>
        <taxon>Enterobacterales</taxon>
        <taxon>Pectobacteriaceae</taxon>
        <taxon>Pectobacterium</taxon>
    </lineage>
</organism>
<gene>
    <name evidence="1" type="ORF">CLR69_12825</name>
</gene>
<comment type="caution">
    <text evidence="1">The sequence shown here is derived from an EMBL/GenBank/DDBJ whole genome shotgun (WGS) entry which is preliminary data.</text>
</comment>
<evidence type="ECO:0000313" key="2">
    <source>
        <dbReference type="Proteomes" id="UP001138460"/>
    </source>
</evidence>
<name>A0A9X8P6V9_9GAMM</name>
<proteinExistence type="predicted"/>
<sequence length="105" mass="11353">MCFIILISLIIGGNTMSANQLSAIYATKSKVAAAIHIVESHKASSKPTHYHGVGRALLPNALKKWGKKPAPTMPAYIKALYQHPSALYLKDILKQVKAELAASKN</sequence>
<dbReference type="AlphaFoldDB" id="A0A9X8P6V9"/>
<dbReference type="Proteomes" id="UP001138460">
    <property type="component" value="Unassembled WGS sequence"/>
</dbReference>